<dbReference type="EMBL" id="LQPW01000106">
    <property type="protein sequence ID" value="ORX00006.1"/>
    <property type="molecule type" value="Genomic_DNA"/>
</dbReference>
<dbReference type="InterPro" id="IPR022742">
    <property type="entry name" value="Hydrolase_4"/>
</dbReference>
<dbReference type="Gene3D" id="3.40.50.1820">
    <property type="entry name" value="alpha/beta hydrolase"/>
    <property type="match status" value="1"/>
</dbReference>
<feature type="domain" description="Serine aminopeptidase S33" evidence="1">
    <location>
        <begin position="68"/>
        <end position="171"/>
    </location>
</feature>
<dbReference type="Gene3D" id="3.30.530.20">
    <property type="match status" value="1"/>
</dbReference>
<dbReference type="SUPFAM" id="SSF53474">
    <property type="entry name" value="alpha/beta-Hydrolases"/>
    <property type="match status" value="1"/>
</dbReference>
<sequence>MTEFTTPVTWTGEQYARRYVLTTALVVADGGRFRVTRVSDAGGHGVPVVLLPGMFDNRRLYLWPGGGGLADTLAGAGFAVWIVERRGTGGMALSPRARAGWEEVVCVDLPAVQRLIATHTAVPAFWVGHSFGGVALARAAAETMQRSQIAGLVLVNSAVDIPLLANRIVAATLGSRLWRGVFPARRFGLGPEDEPVAALADAISWGAAERTGAGLSTVLSAVDVPLLVFTAPRDAIAPAARCDRLARPFAGTDARVQSAARRTGFSRNHSHESPLLHPAAVTDVFPFLRDWLVARTGAATQDSDTAERAWRVGRHRLQSTVELEGSAEAVFSILSRRWSTLWPVRQRRVRDGVDPAHPDGLRSVRAQKVLGLWPIQEEIVGYRPPRLIEYRTIRGPIRSHFGHIELTDLPGGRIRLDYRIVFDTPPWVPGRLLAAAIDTTWRRWSLPRLRRQLARQH</sequence>
<proteinExistence type="predicted"/>
<protein>
    <recommendedName>
        <fullName evidence="1">Serine aminopeptidase S33 domain-containing protein</fullName>
    </recommendedName>
</protein>
<name>A0A1X2EF60_MYCSZ</name>
<dbReference type="OrthoDB" id="4459835at2"/>
<dbReference type="Proteomes" id="UP000193317">
    <property type="component" value="Unassembled WGS sequence"/>
</dbReference>
<dbReference type="PANTHER" id="PTHR11005">
    <property type="entry name" value="LYSOSOMAL ACID LIPASE-RELATED"/>
    <property type="match status" value="1"/>
</dbReference>
<dbReference type="SUPFAM" id="SSF55961">
    <property type="entry name" value="Bet v1-like"/>
    <property type="match status" value="1"/>
</dbReference>
<evidence type="ECO:0000313" key="2">
    <source>
        <dbReference type="EMBL" id="ORX00006.1"/>
    </source>
</evidence>
<comment type="caution">
    <text evidence="2">The sequence shown here is derived from an EMBL/GenBank/DDBJ whole genome shotgun (WGS) entry which is preliminary data.</text>
</comment>
<dbReference type="Pfam" id="PF12146">
    <property type="entry name" value="Hydrolase_4"/>
    <property type="match status" value="1"/>
</dbReference>
<evidence type="ECO:0000259" key="1">
    <source>
        <dbReference type="Pfam" id="PF12146"/>
    </source>
</evidence>
<dbReference type="AlphaFoldDB" id="A0A1X2EF60"/>
<dbReference type="InterPro" id="IPR029058">
    <property type="entry name" value="AB_hydrolase_fold"/>
</dbReference>
<reference evidence="2 3" key="1">
    <citation type="submission" date="2016-01" db="EMBL/GenBank/DDBJ databases">
        <title>The new phylogeny of the genus Mycobacterium.</title>
        <authorList>
            <person name="Tarcisio F."/>
            <person name="Conor M."/>
            <person name="Antonella G."/>
            <person name="Elisabetta G."/>
            <person name="Giulia F.S."/>
            <person name="Sara T."/>
            <person name="Anna F."/>
            <person name="Clotilde B."/>
            <person name="Roberto B."/>
            <person name="Veronica D.S."/>
            <person name="Fabio R."/>
            <person name="Monica P."/>
            <person name="Olivier J."/>
            <person name="Enrico T."/>
            <person name="Nicola S."/>
        </authorList>
    </citation>
    <scope>NUCLEOTIDE SEQUENCE [LARGE SCALE GENOMIC DNA]</scope>
    <source>
        <strain evidence="2 3">DSM 44166</strain>
    </source>
</reference>
<dbReference type="RefSeq" id="WP_085671198.1">
    <property type="nucleotide sequence ID" value="NZ_LQPW01000106.1"/>
</dbReference>
<keyword evidence="3" id="KW-1185">Reference proteome</keyword>
<evidence type="ECO:0000313" key="3">
    <source>
        <dbReference type="Proteomes" id="UP000193317"/>
    </source>
</evidence>
<accession>A0A1X2EF60</accession>
<dbReference type="InterPro" id="IPR023393">
    <property type="entry name" value="START-like_dom_sf"/>
</dbReference>
<gene>
    <name evidence="2" type="ORF">AWC27_01990</name>
</gene>
<organism evidence="2 3">
    <name type="scientific">Mycobacterium szulgai</name>
    <dbReference type="NCBI Taxonomy" id="1787"/>
    <lineage>
        <taxon>Bacteria</taxon>
        <taxon>Bacillati</taxon>
        <taxon>Actinomycetota</taxon>
        <taxon>Actinomycetes</taxon>
        <taxon>Mycobacteriales</taxon>
        <taxon>Mycobacteriaceae</taxon>
        <taxon>Mycobacterium</taxon>
    </lineage>
</organism>